<sequence>MIRPATEQDTDALMALWLTSTTQAHPFIAPAYWQESAFLVRNTYLPSALTWLEEQDGRIVGFISVLEQAFIGALFVDEAFFGTGAGYRLMQQAKALYPRLWLEVYRRNHRAMAFYLRQGFSIQETEFNEETGHHTVVMMWEAEPAR</sequence>
<dbReference type="OrthoDB" id="9789605at2"/>
<dbReference type="AlphaFoldDB" id="A0A370QUK0"/>
<name>A0A370QUK0_9GAMM</name>
<keyword evidence="5" id="KW-1185">Reference proteome</keyword>
<gene>
    <name evidence="4" type="ORF">C8D90_103319</name>
</gene>
<accession>A0A370QUK0</accession>
<protein>
    <submittedName>
        <fullName evidence="4">Putative acetyltransferase</fullName>
    </submittedName>
</protein>
<evidence type="ECO:0000256" key="1">
    <source>
        <dbReference type="ARBA" id="ARBA00022679"/>
    </source>
</evidence>
<keyword evidence="1 4" id="KW-0808">Transferase</keyword>
<evidence type="ECO:0000313" key="5">
    <source>
        <dbReference type="Proteomes" id="UP000254848"/>
    </source>
</evidence>
<proteinExistence type="predicted"/>
<dbReference type="Proteomes" id="UP000254848">
    <property type="component" value="Unassembled WGS sequence"/>
</dbReference>
<reference evidence="4 5" key="1">
    <citation type="submission" date="2018-07" db="EMBL/GenBank/DDBJ databases">
        <title>Genomic Encyclopedia of Type Strains, Phase IV (KMG-IV): sequencing the most valuable type-strain genomes for metagenomic binning, comparative biology and taxonomic classification.</title>
        <authorList>
            <person name="Goeker M."/>
        </authorList>
    </citation>
    <scope>NUCLEOTIDE SEQUENCE [LARGE SCALE GENOMIC DNA]</scope>
    <source>
        <strain evidence="4 5">DSM 103736</strain>
    </source>
</reference>
<dbReference type="PANTHER" id="PTHR43800:SF1">
    <property type="entry name" value="PEPTIDYL-LYSINE N-ACETYLTRANSFERASE YJAB"/>
    <property type="match status" value="1"/>
</dbReference>
<evidence type="ECO:0000313" key="4">
    <source>
        <dbReference type="EMBL" id="RDK92926.1"/>
    </source>
</evidence>
<dbReference type="InterPro" id="IPR016181">
    <property type="entry name" value="Acyl_CoA_acyltransferase"/>
</dbReference>
<dbReference type="SUPFAM" id="SSF55729">
    <property type="entry name" value="Acyl-CoA N-acyltransferases (Nat)"/>
    <property type="match status" value="1"/>
</dbReference>
<dbReference type="InterPro" id="IPR000182">
    <property type="entry name" value="GNAT_dom"/>
</dbReference>
<dbReference type="Gene3D" id="3.40.630.30">
    <property type="match status" value="1"/>
</dbReference>
<evidence type="ECO:0000259" key="3">
    <source>
        <dbReference type="PROSITE" id="PS51186"/>
    </source>
</evidence>
<dbReference type="EMBL" id="QRAP01000003">
    <property type="protein sequence ID" value="RDK92926.1"/>
    <property type="molecule type" value="Genomic_DNA"/>
</dbReference>
<dbReference type="NCBIfam" id="NF007853">
    <property type="entry name" value="PRK10562.1"/>
    <property type="match status" value="1"/>
</dbReference>
<comment type="caution">
    <text evidence="4">The sequence shown here is derived from an EMBL/GenBank/DDBJ whole genome shotgun (WGS) entry which is preliminary data.</text>
</comment>
<dbReference type="Pfam" id="PF00583">
    <property type="entry name" value="Acetyltransf_1"/>
    <property type="match status" value="1"/>
</dbReference>
<evidence type="ECO:0000256" key="2">
    <source>
        <dbReference type="ARBA" id="ARBA00023315"/>
    </source>
</evidence>
<feature type="domain" description="N-acetyltransferase" evidence="3">
    <location>
        <begin position="1"/>
        <end position="143"/>
    </location>
</feature>
<dbReference type="PANTHER" id="PTHR43800">
    <property type="entry name" value="PEPTIDYL-LYSINE N-ACETYLTRANSFERASE YJAB"/>
    <property type="match status" value="1"/>
</dbReference>
<dbReference type="PROSITE" id="PS51186">
    <property type="entry name" value="GNAT"/>
    <property type="match status" value="1"/>
</dbReference>
<dbReference type="GO" id="GO:0016747">
    <property type="term" value="F:acyltransferase activity, transferring groups other than amino-acyl groups"/>
    <property type="evidence" value="ECO:0007669"/>
    <property type="project" value="InterPro"/>
</dbReference>
<organism evidence="4 5">
    <name type="scientific">Enterobacillus tribolii</name>
    <dbReference type="NCBI Taxonomy" id="1487935"/>
    <lineage>
        <taxon>Bacteria</taxon>
        <taxon>Pseudomonadati</taxon>
        <taxon>Pseudomonadota</taxon>
        <taxon>Gammaproteobacteria</taxon>
        <taxon>Enterobacterales</taxon>
        <taxon>Hafniaceae</taxon>
        <taxon>Enterobacillus</taxon>
    </lineage>
</organism>
<dbReference type="RefSeq" id="WP_115458103.1">
    <property type="nucleotide sequence ID" value="NZ_QRAP01000003.1"/>
</dbReference>
<keyword evidence="2" id="KW-0012">Acyltransferase</keyword>
<dbReference type="CDD" id="cd04301">
    <property type="entry name" value="NAT_SF"/>
    <property type="match status" value="1"/>
</dbReference>